<accession>A0ABY6LG04</accession>
<dbReference type="EMBL" id="CP092880">
    <property type="protein sequence ID" value="UYV79794.1"/>
    <property type="molecule type" value="Genomic_DNA"/>
</dbReference>
<protein>
    <submittedName>
        <fullName evidence="1">Uncharacterized protein</fullName>
    </submittedName>
</protein>
<sequence>MSNRHTGQVELDQIQLRIHFLWKTWPHGILRQRLVIGSIQMQQRLTSEDGTVCRTEGLTILESKLTLHLCVGKYNDNVSRRSVCCPAGGLGLALGLYPEARCSKAQMEDVHM</sequence>
<proteinExistence type="predicted"/>
<reference evidence="1 2" key="1">
    <citation type="submission" date="2022-01" db="EMBL/GenBank/DDBJ databases">
        <title>A chromosomal length assembly of Cordylochernes scorpioides.</title>
        <authorList>
            <person name="Zeh D."/>
            <person name="Zeh J."/>
        </authorList>
    </citation>
    <scope>NUCLEOTIDE SEQUENCE [LARGE SCALE GENOMIC DNA]</scope>
    <source>
        <strain evidence="1">IN4F17</strain>
        <tissue evidence="1">Whole Body</tissue>
    </source>
</reference>
<organism evidence="1 2">
    <name type="scientific">Cordylochernes scorpioides</name>
    <dbReference type="NCBI Taxonomy" id="51811"/>
    <lineage>
        <taxon>Eukaryota</taxon>
        <taxon>Metazoa</taxon>
        <taxon>Ecdysozoa</taxon>
        <taxon>Arthropoda</taxon>
        <taxon>Chelicerata</taxon>
        <taxon>Arachnida</taxon>
        <taxon>Pseudoscorpiones</taxon>
        <taxon>Cheliferoidea</taxon>
        <taxon>Chernetidae</taxon>
        <taxon>Cordylochernes</taxon>
    </lineage>
</organism>
<keyword evidence="2" id="KW-1185">Reference proteome</keyword>
<gene>
    <name evidence="1" type="ORF">LAZ67_18000671</name>
</gene>
<evidence type="ECO:0000313" key="2">
    <source>
        <dbReference type="Proteomes" id="UP001235939"/>
    </source>
</evidence>
<dbReference type="Proteomes" id="UP001235939">
    <property type="component" value="Chromosome 18"/>
</dbReference>
<evidence type="ECO:0000313" key="1">
    <source>
        <dbReference type="EMBL" id="UYV79794.1"/>
    </source>
</evidence>
<name>A0ABY6LG04_9ARAC</name>